<feature type="transmembrane region" description="Helical" evidence="4">
    <location>
        <begin position="23"/>
        <end position="47"/>
    </location>
</feature>
<comment type="cofactor">
    <cofactor evidence="1">
        <name>Mg(2+)</name>
        <dbReference type="ChEBI" id="CHEBI:18420"/>
    </cofactor>
</comment>
<evidence type="ECO:0000256" key="1">
    <source>
        <dbReference type="ARBA" id="ARBA00001946"/>
    </source>
</evidence>
<dbReference type="GO" id="GO:0052621">
    <property type="term" value="F:diguanylate cyclase activity"/>
    <property type="evidence" value="ECO:0007669"/>
    <property type="project" value="UniProtKB-EC"/>
</dbReference>
<feature type="domain" description="GGDEF" evidence="5">
    <location>
        <begin position="86"/>
        <end position="219"/>
    </location>
</feature>
<keyword evidence="4" id="KW-1133">Transmembrane helix</keyword>
<dbReference type="InterPro" id="IPR043128">
    <property type="entry name" value="Rev_trsase/Diguanyl_cyclase"/>
</dbReference>
<evidence type="ECO:0000256" key="2">
    <source>
        <dbReference type="ARBA" id="ARBA00012528"/>
    </source>
</evidence>
<dbReference type="OrthoDB" id="9812260at2"/>
<dbReference type="InterPro" id="IPR029787">
    <property type="entry name" value="Nucleotide_cyclase"/>
</dbReference>
<dbReference type="Proteomes" id="UP000298050">
    <property type="component" value="Unassembled WGS sequence"/>
</dbReference>
<comment type="caution">
    <text evidence="6">The sequence shown here is derived from an EMBL/GenBank/DDBJ whole genome shotgun (WGS) entry which is preliminary data.</text>
</comment>
<evidence type="ECO:0000256" key="4">
    <source>
        <dbReference type="SAM" id="Phobius"/>
    </source>
</evidence>
<evidence type="ECO:0000259" key="5">
    <source>
        <dbReference type="PROSITE" id="PS50887"/>
    </source>
</evidence>
<dbReference type="NCBIfam" id="TIGR00254">
    <property type="entry name" value="GGDEF"/>
    <property type="match status" value="1"/>
</dbReference>
<proteinExistence type="predicted"/>
<dbReference type="EC" id="2.7.7.65" evidence="2"/>
<sequence length="239" mass="26097">MALPQASGYYQKPWDWKSGQMQVSIGVLISVGVAFLLLGGTAGWLLFALMQQRKLAHTDYLTGIANRGSVFEQGFKLVEHAHGEVEPFSIVLFDVDHFKKINDTLGHGAGDRALRVIVNASRRVLGQREFLGRLGGEEFIAVLPGCGREEAMKRAESLRLAIARAGFLYADKHPVNMTASLGVATLDRDVDFQILVNRADEALYVAKNSGRNRAVRASSSAERLSAGMVTVGSRQRVRG</sequence>
<comment type="catalytic activity">
    <reaction evidence="3">
        <text>2 GTP = 3',3'-c-di-GMP + 2 diphosphate</text>
        <dbReference type="Rhea" id="RHEA:24898"/>
        <dbReference type="ChEBI" id="CHEBI:33019"/>
        <dbReference type="ChEBI" id="CHEBI:37565"/>
        <dbReference type="ChEBI" id="CHEBI:58805"/>
        <dbReference type="EC" id="2.7.7.65"/>
    </reaction>
</comment>
<protein>
    <recommendedName>
        <fullName evidence="2">diguanylate cyclase</fullName>
        <ecNumber evidence="2">2.7.7.65</ecNumber>
    </recommendedName>
</protein>
<keyword evidence="4" id="KW-0812">Transmembrane</keyword>
<dbReference type="FunFam" id="3.30.70.270:FF:000001">
    <property type="entry name" value="Diguanylate cyclase domain protein"/>
    <property type="match status" value="1"/>
</dbReference>
<dbReference type="PANTHER" id="PTHR45138:SF9">
    <property type="entry name" value="DIGUANYLATE CYCLASE DGCM-RELATED"/>
    <property type="match status" value="1"/>
</dbReference>
<evidence type="ECO:0000313" key="6">
    <source>
        <dbReference type="EMBL" id="TGD72508.1"/>
    </source>
</evidence>
<name>A0A4Z0LZG3_9GAMM</name>
<dbReference type="Gene3D" id="3.30.70.270">
    <property type="match status" value="1"/>
</dbReference>
<dbReference type="Pfam" id="PF00990">
    <property type="entry name" value="GGDEF"/>
    <property type="match status" value="1"/>
</dbReference>
<dbReference type="EMBL" id="SRLE01000009">
    <property type="protein sequence ID" value="TGD72508.1"/>
    <property type="molecule type" value="Genomic_DNA"/>
</dbReference>
<dbReference type="InterPro" id="IPR000160">
    <property type="entry name" value="GGDEF_dom"/>
</dbReference>
<gene>
    <name evidence="6" type="ORF">E4634_13325</name>
</gene>
<dbReference type="InterPro" id="IPR050469">
    <property type="entry name" value="Diguanylate_Cyclase"/>
</dbReference>
<keyword evidence="4" id="KW-0472">Membrane</keyword>
<dbReference type="AlphaFoldDB" id="A0A4Z0LZG3"/>
<dbReference type="SMART" id="SM00267">
    <property type="entry name" value="GGDEF"/>
    <property type="match status" value="1"/>
</dbReference>
<dbReference type="PANTHER" id="PTHR45138">
    <property type="entry name" value="REGULATORY COMPONENTS OF SENSORY TRANSDUCTION SYSTEM"/>
    <property type="match status" value="1"/>
</dbReference>
<evidence type="ECO:0000313" key="7">
    <source>
        <dbReference type="Proteomes" id="UP000298050"/>
    </source>
</evidence>
<dbReference type="CDD" id="cd01949">
    <property type="entry name" value="GGDEF"/>
    <property type="match status" value="1"/>
</dbReference>
<dbReference type="PROSITE" id="PS50887">
    <property type="entry name" value="GGDEF"/>
    <property type="match status" value="1"/>
</dbReference>
<evidence type="ECO:0000256" key="3">
    <source>
        <dbReference type="ARBA" id="ARBA00034247"/>
    </source>
</evidence>
<organism evidence="6 7">
    <name type="scientific">Mangrovimicrobium sediminis</name>
    <dbReference type="NCBI Taxonomy" id="2562682"/>
    <lineage>
        <taxon>Bacteria</taxon>
        <taxon>Pseudomonadati</taxon>
        <taxon>Pseudomonadota</taxon>
        <taxon>Gammaproteobacteria</taxon>
        <taxon>Cellvibrionales</taxon>
        <taxon>Halieaceae</taxon>
        <taxon>Mangrovimicrobium</taxon>
    </lineage>
</organism>
<accession>A0A4Z0LZG3</accession>
<keyword evidence="7" id="KW-1185">Reference proteome</keyword>
<dbReference type="SUPFAM" id="SSF55073">
    <property type="entry name" value="Nucleotide cyclase"/>
    <property type="match status" value="1"/>
</dbReference>
<reference evidence="6 7" key="1">
    <citation type="submission" date="2019-04" db="EMBL/GenBank/DDBJ databases">
        <title>Taxonomy of novel Haliea sp. from mangrove soil of West Coast of India.</title>
        <authorList>
            <person name="Verma A."/>
            <person name="Kumar P."/>
            <person name="Krishnamurthi S."/>
        </authorList>
    </citation>
    <scope>NUCLEOTIDE SEQUENCE [LARGE SCALE GENOMIC DNA]</scope>
    <source>
        <strain evidence="6 7">SAOS-164</strain>
    </source>
</reference>